<dbReference type="GeneID" id="102802897"/>
<feature type="transmembrane region" description="Helical" evidence="7">
    <location>
        <begin position="577"/>
        <end position="603"/>
    </location>
</feature>
<feature type="compositionally biased region" description="Low complexity" evidence="6">
    <location>
        <begin position="197"/>
        <end position="212"/>
    </location>
</feature>
<dbReference type="InterPro" id="IPR001898">
    <property type="entry name" value="SLC13A/DASS"/>
</dbReference>
<feature type="transmembrane region" description="Helical" evidence="7">
    <location>
        <begin position="47"/>
        <end position="80"/>
    </location>
</feature>
<dbReference type="Proteomes" id="UP000694865">
    <property type="component" value="Unplaced"/>
</dbReference>
<evidence type="ECO:0000256" key="6">
    <source>
        <dbReference type="SAM" id="MobiDB-lite"/>
    </source>
</evidence>
<reference evidence="9" key="1">
    <citation type="submission" date="2025-08" db="UniProtKB">
        <authorList>
            <consortium name="RefSeq"/>
        </authorList>
    </citation>
    <scope>IDENTIFICATION</scope>
    <source>
        <tissue evidence="9">Testes</tissue>
    </source>
</reference>
<protein>
    <submittedName>
        <fullName evidence="9">Solute carrier family 13 member 5-like</fullName>
    </submittedName>
</protein>
<dbReference type="RefSeq" id="XP_006817615.1">
    <property type="nucleotide sequence ID" value="XM_006817552.1"/>
</dbReference>
<evidence type="ECO:0000256" key="3">
    <source>
        <dbReference type="ARBA" id="ARBA00022692"/>
    </source>
</evidence>
<proteinExistence type="inferred from homology"/>
<dbReference type="Pfam" id="PF00939">
    <property type="entry name" value="Na_sulph_symp"/>
    <property type="match status" value="2"/>
</dbReference>
<keyword evidence="5 7" id="KW-0472">Membrane</keyword>
<dbReference type="PANTHER" id="PTHR10283:SF82">
    <property type="entry name" value="SOLUTE CARRIER FAMILY 13 MEMBER 2"/>
    <property type="match status" value="1"/>
</dbReference>
<evidence type="ECO:0000256" key="1">
    <source>
        <dbReference type="ARBA" id="ARBA00004141"/>
    </source>
</evidence>
<evidence type="ECO:0000256" key="2">
    <source>
        <dbReference type="ARBA" id="ARBA00006772"/>
    </source>
</evidence>
<keyword evidence="8" id="KW-1185">Reference proteome</keyword>
<evidence type="ECO:0000256" key="5">
    <source>
        <dbReference type="ARBA" id="ARBA00023136"/>
    </source>
</evidence>
<comment type="similarity">
    <text evidence="2">Belongs to the SLC13A/DASS transporter (TC 2.A.47) family. NADC subfamily.</text>
</comment>
<dbReference type="PANTHER" id="PTHR10283">
    <property type="entry name" value="SOLUTE CARRIER FAMILY 13 MEMBER"/>
    <property type="match status" value="1"/>
</dbReference>
<evidence type="ECO:0000256" key="7">
    <source>
        <dbReference type="SAM" id="Phobius"/>
    </source>
</evidence>
<accession>A0ABM0MC74</accession>
<feature type="region of interest" description="Disordered" evidence="6">
    <location>
        <begin position="184"/>
        <end position="236"/>
    </location>
</feature>
<feature type="transmembrane region" description="Helical" evidence="7">
    <location>
        <begin position="133"/>
        <end position="150"/>
    </location>
</feature>
<evidence type="ECO:0000313" key="8">
    <source>
        <dbReference type="Proteomes" id="UP000694865"/>
    </source>
</evidence>
<name>A0ABM0MC74_SACKO</name>
<evidence type="ECO:0000313" key="9">
    <source>
        <dbReference type="RefSeq" id="XP_006817615.1"/>
    </source>
</evidence>
<feature type="compositionally biased region" description="Basic residues" evidence="6">
    <location>
        <begin position="184"/>
        <end position="194"/>
    </location>
</feature>
<feature type="transmembrane region" description="Helical" evidence="7">
    <location>
        <begin position="21"/>
        <end position="41"/>
    </location>
</feature>
<sequence>MECTAQPQTEQRSTLAIILSFYKTVIFLAAPVLLAVVPLYVPTSVGLGAYVALLLAVYWVFEVVPLAVTALLPIILFPILGIVDSKRVCSNYFKDTNVLFVGGLIVAVAVEKWNLHKRIALRVLMMVGSKPRWIMFGFMLTTAFLSMWISNTATTAMMVPVAQAVVSQLCHHGEKIEVTRRRSIRMGSSKRKKSSVTQTISKTSIKGITTPSQDAEERNPMLQSQNGDMAPADSGEVEMGQIRVKTPDGEVTYVVKNDPVSKESEILPIEEECEDIDDNFRQRQKKIDLNLQKGIFLCVAYAANIGGTGTLTGTNPNLVLAGQVDRNELKLFAKNPSVYLRREEKHVDDAVKSIFYDQYQALGPTSWAEIAVLCHFTFLALLWLTRDPGFIPGWSDLFTEGYVTDATAAVMIAVSLFVFPSRKPNLNCCSRNNGGEGTAGPVPAVLDWKSVNNHLPWSVVILLGGSFALADGIKVSGLTDVIGEQLTGLQSVPPFAVALVSTIVVAIFTEITSNTATATIFLPVLGKLAEALHLNPLYLMLPATLTCSFAFILPIATPPNAIAFSYGVLTVADMVKAGTPMTIIAIFIALLNTNLMGVALFGVNNFPDWAITTSATAPVNTTANIAITCFNISTIPPSVVLLT</sequence>
<gene>
    <name evidence="9" type="primary">LOC102802897</name>
</gene>
<organism evidence="8 9">
    <name type="scientific">Saccoglossus kowalevskii</name>
    <name type="common">Acorn worm</name>
    <dbReference type="NCBI Taxonomy" id="10224"/>
    <lineage>
        <taxon>Eukaryota</taxon>
        <taxon>Metazoa</taxon>
        <taxon>Hemichordata</taxon>
        <taxon>Enteropneusta</taxon>
        <taxon>Harrimaniidae</taxon>
        <taxon>Saccoglossus</taxon>
    </lineage>
</organism>
<feature type="transmembrane region" description="Helical" evidence="7">
    <location>
        <begin position="367"/>
        <end position="385"/>
    </location>
</feature>
<comment type="subcellular location">
    <subcellularLocation>
        <location evidence="1">Membrane</location>
        <topology evidence="1">Multi-pass membrane protein</topology>
    </subcellularLocation>
</comment>
<feature type="transmembrane region" description="Helical" evidence="7">
    <location>
        <begin position="397"/>
        <end position="419"/>
    </location>
</feature>
<keyword evidence="3 7" id="KW-0812">Transmembrane</keyword>
<evidence type="ECO:0000256" key="4">
    <source>
        <dbReference type="ARBA" id="ARBA00022989"/>
    </source>
</evidence>
<keyword evidence="4 7" id="KW-1133">Transmembrane helix</keyword>
<feature type="transmembrane region" description="Helical" evidence="7">
    <location>
        <begin position="92"/>
        <end position="113"/>
    </location>
</feature>